<dbReference type="RefSeq" id="WP_303764010.1">
    <property type="nucleotide sequence ID" value="NZ_JABZGR010000015.1"/>
</dbReference>
<comment type="caution">
    <text evidence="1">The sequence shown here is derived from an EMBL/GenBank/DDBJ whole genome shotgun (WGS) entry which is preliminary data.</text>
</comment>
<evidence type="ECO:0000313" key="1">
    <source>
        <dbReference type="EMBL" id="MBF0970522.1"/>
    </source>
</evidence>
<dbReference type="Proteomes" id="UP000704068">
    <property type="component" value="Unassembled WGS sequence"/>
</dbReference>
<dbReference type="AlphaFoldDB" id="A0A929RZ47"/>
<accession>A0A929RZ47</accession>
<protein>
    <submittedName>
        <fullName evidence="1">Uncharacterized protein</fullName>
    </submittedName>
</protein>
<organism evidence="1 2">
    <name type="scientific">Alloprevotella tannerae</name>
    <dbReference type="NCBI Taxonomy" id="76122"/>
    <lineage>
        <taxon>Bacteria</taxon>
        <taxon>Pseudomonadati</taxon>
        <taxon>Bacteroidota</taxon>
        <taxon>Bacteroidia</taxon>
        <taxon>Bacteroidales</taxon>
        <taxon>Prevotellaceae</taxon>
        <taxon>Alloprevotella</taxon>
    </lineage>
</organism>
<gene>
    <name evidence="1" type="ORF">HXK21_05720</name>
</gene>
<dbReference type="EMBL" id="JABZGR010000015">
    <property type="protein sequence ID" value="MBF0970522.1"/>
    <property type="molecule type" value="Genomic_DNA"/>
</dbReference>
<sequence length="62" mass="7169">MKQLFFNDLIFAQQYGRKDCEAVTYQSRKSLFVASQWALGMGKQVADARQGQFDDDACEKRE</sequence>
<name>A0A929RZ47_9BACT</name>
<proteinExistence type="predicted"/>
<evidence type="ECO:0000313" key="2">
    <source>
        <dbReference type="Proteomes" id="UP000704068"/>
    </source>
</evidence>
<reference evidence="1" key="1">
    <citation type="submission" date="2020-04" db="EMBL/GenBank/DDBJ databases">
        <title>Deep metagenomics examines the oral microbiome during advanced dental caries in children, revealing novel taxa and co-occurrences with host molecules.</title>
        <authorList>
            <person name="Baker J.L."/>
            <person name="Morton J.T."/>
            <person name="Dinis M."/>
            <person name="Alvarez R."/>
            <person name="Tran N.C."/>
            <person name="Knight R."/>
            <person name="Edlund A."/>
        </authorList>
    </citation>
    <scope>NUCLEOTIDE SEQUENCE</scope>
    <source>
        <strain evidence="1">JCVI_34_bin.1</strain>
    </source>
</reference>